<feature type="compositionally biased region" description="Acidic residues" evidence="1">
    <location>
        <begin position="83"/>
        <end position="94"/>
    </location>
</feature>
<proteinExistence type="predicted"/>
<keyword evidence="3" id="KW-1185">Reference proteome</keyword>
<name>A0A9W8VHD3_9HYPO</name>
<sequence>MGVFSVLPDTWEEIKSALKQICEQNNTDCSTTLSNAIETVTDPHPTQDPPYQRAAKRARLDEDSDYGKTSPLRFPPELLDTAINEEMDPNEIPDIEPRSKPPNLRKLT</sequence>
<reference evidence="2" key="1">
    <citation type="submission" date="2022-09" db="EMBL/GenBank/DDBJ databases">
        <title>Fusarium specimens isolated from Avocado Roots.</title>
        <authorList>
            <person name="Stajich J."/>
            <person name="Roper C."/>
            <person name="Heimlech-Rivalta G."/>
        </authorList>
    </citation>
    <scope>NUCLEOTIDE SEQUENCE</scope>
    <source>
        <strain evidence="2">CF00136</strain>
    </source>
</reference>
<dbReference type="Proteomes" id="UP001152049">
    <property type="component" value="Unassembled WGS sequence"/>
</dbReference>
<protein>
    <submittedName>
        <fullName evidence="2">Uncharacterized protein</fullName>
    </submittedName>
</protein>
<dbReference type="AlphaFoldDB" id="A0A9W8VHD3"/>
<gene>
    <name evidence="2" type="ORF">NW762_003086</name>
</gene>
<evidence type="ECO:0000313" key="3">
    <source>
        <dbReference type="Proteomes" id="UP001152049"/>
    </source>
</evidence>
<comment type="caution">
    <text evidence="2">The sequence shown here is derived from an EMBL/GenBank/DDBJ whole genome shotgun (WGS) entry which is preliminary data.</text>
</comment>
<evidence type="ECO:0000256" key="1">
    <source>
        <dbReference type="SAM" id="MobiDB-lite"/>
    </source>
</evidence>
<dbReference type="EMBL" id="JAOQAZ010000004">
    <property type="protein sequence ID" value="KAJ4266988.1"/>
    <property type="molecule type" value="Genomic_DNA"/>
</dbReference>
<feature type="region of interest" description="Disordered" evidence="1">
    <location>
        <begin position="38"/>
        <end position="108"/>
    </location>
</feature>
<evidence type="ECO:0000313" key="2">
    <source>
        <dbReference type="EMBL" id="KAJ4266988.1"/>
    </source>
</evidence>
<accession>A0A9W8VHD3</accession>
<organism evidence="2 3">
    <name type="scientific">Fusarium torreyae</name>
    <dbReference type="NCBI Taxonomy" id="1237075"/>
    <lineage>
        <taxon>Eukaryota</taxon>
        <taxon>Fungi</taxon>
        <taxon>Dikarya</taxon>
        <taxon>Ascomycota</taxon>
        <taxon>Pezizomycotina</taxon>
        <taxon>Sordariomycetes</taxon>
        <taxon>Hypocreomycetidae</taxon>
        <taxon>Hypocreales</taxon>
        <taxon>Nectriaceae</taxon>
        <taxon>Fusarium</taxon>
    </lineage>
</organism>